<dbReference type="Proteomes" id="UP000287519">
    <property type="component" value="Unassembled WGS sequence"/>
</dbReference>
<keyword evidence="3" id="KW-1185">Reference proteome</keyword>
<feature type="region of interest" description="Disordered" evidence="1">
    <location>
        <begin position="51"/>
        <end position="84"/>
    </location>
</feature>
<gene>
    <name evidence="2" type="ORF">Rhow_003047</name>
</gene>
<organism evidence="2 3">
    <name type="scientific">Rhodococcus wratislaviensis</name>
    <name type="common">Tsukamurella wratislaviensis</name>
    <dbReference type="NCBI Taxonomy" id="44752"/>
    <lineage>
        <taxon>Bacteria</taxon>
        <taxon>Bacillati</taxon>
        <taxon>Actinomycetota</taxon>
        <taxon>Actinomycetes</taxon>
        <taxon>Mycobacteriales</taxon>
        <taxon>Nocardiaceae</taxon>
        <taxon>Rhodococcus</taxon>
    </lineage>
</organism>
<reference evidence="2 3" key="1">
    <citation type="submission" date="2018-11" db="EMBL/GenBank/DDBJ databases">
        <title>Microbial catabolism of amino acid.</title>
        <authorList>
            <person name="Hibi M."/>
            <person name="Ogawa J."/>
        </authorList>
    </citation>
    <scope>NUCLEOTIDE SEQUENCE [LARGE SCALE GENOMIC DNA]</scope>
    <source>
        <strain evidence="2 3">C31-06</strain>
    </source>
</reference>
<proteinExistence type="predicted"/>
<protein>
    <submittedName>
        <fullName evidence="2">Uncharacterized protein</fullName>
    </submittedName>
</protein>
<comment type="caution">
    <text evidence="2">The sequence shown here is derived from an EMBL/GenBank/DDBJ whole genome shotgun (WGS) entry which is preliminary data.</text>
</comment>
<accession>A0A402C7H0</accession>
<evidence type="ECO:0000313" key="2">
    <source>
        <dbReference type="EMBL" id="GCE39523.1"/>
    </source>
</evidence>
<sequence>MFCNQPTTMVETGGITVTRRDNLTAHPDGDFTRGETYRARYDLTELEADVNAREDSETRRGLAKAGSMAMAARKRSTPGFGTHV</sequence>
<dbReference type="AlphaFoldDB" id="A0A402C7H0"/>
<feature type="compositionally biased region" description="Basic and acidic residues" evidence="1">
    <location>
        <begin position="51"/>
        <end position="60"/>
    </location>
</feature>
<evidence type="ECO:0000313" key="3">
    <source>
        <dbReference type="Proteomes" id="UP000287519"/>
    </source>
</evidence>
<evidence type="ECO:0000256" key="1">
    <source>
        <dbReference type="SAM" id="MobiDB-lite"/>
    </source>
</evidence>
<dbReference type="EMBL" id="BHYM01000027">
    <property type="protein sequence ID" value="GCE39523.1"/>
    <property type="molecule type" value="Genomic_DNA"/>
</dbReference>
<name>A0A402C7H0_RHOWR</name>